<dbReference type="GO" id="GO:0003677">
    <property type="term" value="F:DNA binding"/>
    <property type="evidence" value="ECO:0007669"/>
    <property type="project" value="UniProtKB-KW"/>
</dbReference>
<dbReference type="SMART" id="SM00418">
    <property type="entry name" value="HTH_ARSR"/>
    <property type="match status" value="1"/>
</dbReference>
<name>A0A916YV11_9BACL</name>
<reference evidence="5" key="1">
    <citation type="journal article" date="2014" name="Int. J. Syst. Evol. Microbiol.">
        <title>Complete genome sequence of Corynebacterium casei LMG S-19264T (=DSM 44701T), isolated from a smear-ripened cheese.</title>
        <authorList>
            <consortium name="US DOE Joint Genome Institute (JGI-PGF)"/>
            <person name="Walter F."/>
            <person name="Albersmeier A."/>
            <person name="Kalinowski J."/>
            <person name="Ruckert C."/>
        </authorList>
    </citation>
    <scope>NUCLEOTIDE SEQUENCE</scope>
    <source>
        <strain evidence="5">CGMCC 1.15178</strain>
    </source>
</reference>
<sequence length="308" mass="35055">MLELNMENIGDIQKIAHALSSEERLQIINLLNSRNMNVNQLAESLGIPVSTAASHIKILENSGLINTELRPASRGSMKVCRRNFDDIHIQLNSKMNFKMNTQNYYETEMPIGHYIDFEVAPTCGMADHEGMIIPEDNPVHFYSPDRTKAQLIWTRKGYFVYKFPLVIPVNATIESVQFSMEICSEAPHYDNNWPTDITVWINDVEIGTWTSPGDFGDRPGKLNSKKWSETTSTQYGILKTWKVTKKSSTIDDFHISDVTVDELGVLNNMYMSLKIGIKEDAIHKGGMNLFGREFGDHPQDIKLLMEYS</sequence>
<keyword evidence="6" id="KW-1185">Reference proteome</keyword>
<dbReference type="InterPro" id="IPR036390">
    <property type="entry name" value="WH_DNA-bd_sf"/>
</dbReference>
<evidence type="ECO:0000256" key="3">
    <source>
        <dbReference type="ARBA" id="ARBA00023163"/>
    </source>
</evidence>
<dbReference type="PANTHER" id="PTHR33154">
    <property type="entry name" value="TRANSCRIPTIONAL REGULATOR, ARSR FAMILY"/>
    <property type="match status" value="1"/>
</dbReference>
<dbReference type="Pfam" id="PF01022">
    <property type="entry name" value="HTH_5"/>
    <property type="match status" value="1"/>
</dbReference>
<dbReference type="InterPro" id="IPR036388">
    <property type="entry name" value="WH-like_DNA-bd_sf"/>
</dbReference>
<dbReference type="PANTHER" id="PTHR33154:SF38">
    <property type="entry name" value="HTH ARSR-TYPE DOMAIN-CONTAINING PROTEIN"/>
    <property type="match status" value="1"/>
</dbReference>
<protein>
    <submittedName>
        <fullName evidence="5">Transcriptional regulator</fullName>
    </submittedName>
</protein>
<evidence type="ECO:0000313" key="5">
    <source>
        <dbReference type="EMBL" id="GGD61837.1"/>
    </source>
</evidence>
<evidence type="ECO:0000256" key="2">
    <source>
        <dbReference type="ARBA" id="ARBA00023125"/>
    </source>
</evidence>
<dbReference type="InterPro" id="IPR011991">
    <property type="entry name" value="ArsR-like_HTH"/>
</dbReference>
<dbReference type="AlphaFoldDB" id="A0A916YV11"/>
<evidence type="ECO:0000259" key="4">
    <source>
        <dbReference type="PROSITE" id="PS50987"/>
    </source>
</evidence>
<dbReference type="Proteomes" id="UP000612456">
    <property type="component" value="Unassembled WGS sequence"/>
</dbReference>
<organism evidence="5 6">
    <name type="scientific">Paenibacillus nasutitermitis</name>
    <dbReference type="NCBI Taxonomy" id="1652958"/>
    <lineage>
        <taxon>Bacteria</taxon>
        <taxon>Bacillati</taxon>
        <taxon>Bacillota</taxon>
        <taxon>Bacilli</taxon>
        <taxon>Bacillales</taxon>
        <taxon>Paenibacillaceae</taxon>
        <taxon>Paenibacillus</taxon>
    </lineage>
</organism>
<proteinExistence type="predicted"/>
<keyword evidence="2" id="KW-0238">DNA-binding</keyword>
<gene>
    <name evidence="5" type="ORF">GCM10010911_19700</name>
</gene>
<evidence type="ECO:0000256" key="1">
    <source>
        <dbReference type="ARBA" id="ARBA00023015"/>
    </source>
</evidence>
<dbReference type="SUPFAM" id="SSF46785">
    <property type="entry name" value="Winged helix' DNA-binding domain"/>
    <property type="match status" value="1"/>
</dbReference>
<dbReference type="PROSITE" id="PS50987">
    <property type="entry name" value="HTH_ARSR_2"/>
    <property type="match status" value="1"/>
</dbReference>
<comment type="caution">
    <text evidence="5">The sequence shown here is derived from an EMBL/GenBank/DDBJ whole genome shotgun (WGS) entry which is preliminary data.</text>
</comment>
<reference evidence="5" key="2">
    <citation type="submission" date="2020-09" db="EMBL/GenBank/DDBJ databases">
        <authorList>
            <person name="Sun Q."/>
            <person name="Zhou Y."/>
        </authorList>
    </citation>
    <scope>NUCLEOTIDE SEQUENCE</scope>
    <source>
        <strain evidence="5">CGMCC 1.15178</strain>
    </source>
</reference>
<dbReference type="InterPro" id="IPR051081">
    <property type="entry name" value="HTH_MetalResp_TranReg"/>
</dbReference>
<dbReference type="EMBL" id="BMHP01000001">
    <property type="protein sequence ID" value="GGD61837.1"/>
    <property type="molecule type" value="Genomic_DNA"/>
</dbReference>
<keyword evidence="3" id="KW-0804">Transcription</keyword>
<evidence type="ECO:0000313" key="6">
    <source>
        <dbReference type="Proteomes" id="UP000612456"/>
    </source>
</evidence>
<dbReference type="Gene3D" id="1.10.10.10">
    <property type="entry name" value="Winged helix-like DNA-binding domain superfamily/Winged helix DNA-binding domain"/>
    <property type="match status" value="1"/>
</dbReference>
<feature type="domain" description="HTH arsR-type" evidence="4">
    <location>
        <begin position="4"/>
        <end position="104"/>
    </location>
</feature>
<accession>A0A916YV11</accession>
<dbReference type="GO" id="GO:0003700">
    <property type="term" value="F:DNA-binding transcription factor activity"/>
    <property type="evidence" value="ECO:0007669"/>
    <property type="project" value="InterPro"/>
</dbReference>
<dbReference type="CDD" id="cd00090">
    <property type="entry name" value="HTH_ARSR"/>
    <property type="match status" value="1"/>
</dbReference>
<dbReference type="InterPro" id="IPR001845">
    <property type="entry name" value="HTH_ArsR_DNA-bd_dom"/>
</dbReference>
<keyword evidence="1" id="KW-0805">Transcription regulation</keyword>